<evidence type="ECO:0000313" key="3">
    <source>
        <dbReference type="RefSeq" id="XP_030374328.1"/>
    </source>
</evidence>
<evidence type="ECO:0000313" key="2">
    <source>
        <dbReference type="Proteomes" id="UP000504634"/>
    </source>
</evidence>
<gene>
    <name evidence="3" type="primary">LOC115623912</name>
</gene>
<organism evidence="2 3">
    <name type="scientific">Drosophila lebanonensis</name>
    <name type="common">Fruit fly</name>
    <name type="synonym">Scaptodrosophila lebanonensis</name>
    <dbReference type="NCBI Taxonomy" id="7225"/>
    <lineage>
        <taxon>Eukaryota</taxon>
        <taxon>Metazoa</taxon>
        <taxon>Ecdysozoa</taxon>
        <taxon>Arthropoda</taxon>
        <taxon>Hexapoda</taxon>
        <taxon>Insecta</taxon>
        <taxon>Pterygota</taxon>
        <taxon>Neoptera</taxon>
        <taxon>Endopterygota</taxon>
        <taxon>Diptera</taxon>
        <taxon>Brachycera</taxon>
        <taxon>Muscomorpha</taxon>
        <taxon>Ephydroidea</taxon>
        <taxon>Drosophilidae</taxon>
        <taxon>Scaptodrosophila</taxon>
    </lineage>
</organism>
<dbReference type="RefSeq" id="XP_030374328.1">
    <property type="nucleotide sequence ID" value="XM_030518468.1"/>
</dbReference>
<reference evidence="3" key="1">
    <citation type="submission" date="2025-08" db="UniProtKB">
        <authorList>
            <consortium name="RefSeq"/>
        </authorList>
    </citation>
    <scope>IDENTIFICATION</scope>
    <source>
        <strain evidence="3">11010-0011.00</strain>
        <tissue evidence="3">Whole body</tissue>
    </source>
</reference>
<proteinExistence type="predicted"/>
<protein>
    <submittedName>
        <fullName evidence="3">Keratin-associated protein 19-2</fullName>
    </submittedName>
</protein>
<dbReference type="AlphaFoldDB" id="A0A6J2TGX5"/>
<dbReference type="GeneID" id="115623912"/>
<name>A0A6J2TGX5_DROLE</name>
<feature type="chain" id="PRO_5027117934" evidence="1">
    <location>
        <begin position="21"/>
        <end position="108"/>
    </location>
</feature>
<dbReference type="Proteomes" id="UP000504634">
    <property type="component" value="Unplaced"/>
</dbReference>
<feature type="signal peptide" evidence="1">
    <location>
        <begin position="1"/>
        <end position="20"/>
    </location>
</feature>
<keyword evidence="2" id="KW-1185">Reference proteome</keyword>
<evidence type="ECO:0000256" key="1">
    <source>
        <dbReference type="SAM" id="SignalP"/>
    </source>
</evidence>
<accession>A0A6J2TGX5</accession>
<keyword evidence="1" id="KW-0732">Signal</keyword>
<sequence>MRAYFVFALIACVLISLASGQDAFEEQQEQVRDAVEAQPELVRAKRQFGYGGFGGPFGGFGGPYGGFGRYGGGFGGGYGGGYGGYGRGYGGGFGRYGGFGPYGGGFYG</sequence>